<proteinExistence type="predicted"/>
<reference evidence="1 2" key="1">
    <citation type="submission" date="2006-03" db="EMBL/GenBank/DDBJ databases">
        <authorList>
            <person name="Pinhassi J."/>
            <person name="Pedros-Alio C."/>
            <person name="Ferriera S."/>
            <person name="Johnson J."/>
            <person name="Kravitz S."/>
            <person name="Halpern A."/>
            <person name="Remington K."/>
            <person name="Beeson K."/>
            <person name="Tran B."/>
            <person name="Rogers Y.-H."/>
            <person name="Friedman R."/>
            <person name="Venter J.C."/>
        </authorList>
    </citation>
    <scope>NUCLEOTIDE SEQUENCE [LARGE SCALE GENOMIC DNA]</scope>
    <source>
        <strain evidence="1 2">RED65</strain>
    </source>
</reference>
<evidence type="ECO:0008006" key="3">
    <source>
        <dbReference type="Google" id="ProtNLM"/>
    </source>
</evidence>
<protein>
    <recommendedName>
        <fullName evidence="3">Phospholipase</fullName>
    </recommendedName>
</protein>
<organism evidence="1 2">
    <name type="scientific">Bermanella marisrubri</name>
    <dbReference type="NCBI Taxonomy" id="207949"/>
    <lineage>
        <taxon>Bacteria</taxon>
        <taxon>Pseudomonadati</taxon>
        <taxon>Pseudomonadota</taxon>
        <taxon>Gammaproteobacteria</taxon>
        <taxon>Oceanospirillales</taxon>
        <taxon>Oceanospirillaceae</taxon>
        <taxon>Bermanella</taxon>
    </lineage>
</organism>
<keyword evidence="2" id="KW-1185">Reference proteome</keyword>
<sequence>MPEVRDAAPVKVESLQSFLLANEEALATHLQNDEAWMQENLWNYQPRPQDLAFAATGNEKDVVMRFKRAIRINPEARLGLYAQLPPSYRLDNMVPITLKEVSVFNDLAHMNPDEFMRLQPGQTIAPLHVAVSANDEPDHGLDIGLFTDSGTAYGKEYGFGEQAFGNPNLEYGTQAPFHMAFYHESPVLYALGGFLKRTYPEMRIYQYQSLARFAFAQGHDYWGWRFMGLGLHYIGDFSNPYHVTPVPGNSTLSTLWVGLLNLLGLPDAQKEATQLVSNRHTVLEEFQSQLMTLQLQEGNHEHETLKSLAVEYPVNQYRHTDPVNLFSKVSADKADHVHHVLADTIPHAYVMDVNVEYTDLDATDELLDTVKLESGDAGFNQLTNTVSDLLADFSRHGSAYVQHILQAK</sequence>
<dbReference type="HOGENOM" id="CLU_577115_0_0_6"/>
<name>Q1N4C3_9GAMM</name>
<dbReference type="Proteomes" id="UP000004263">
    <property type="component" value="Unassembled WGS sequence"/>
</dbReference>
<dbReference type="GO" id="GO:0016788">
    <property type="term" value="F:hydrolase activity, acting on ester bonds"/>
    <property type="evidence" value="ECO:0007669"/>
    <property type="project" value="InterPro"/>
</dbReference>
<gene>
    <name evidence="1" type="ORF">RED65_14637</name>
</gene>
<dbReference type="InterPro" id="IPR008947">
    <property type="entry name" value="PLipase_C/P1_nuclease_dom_sf"/>
</dbReference>
<evidence type="ECO:0000313" key="1">
    <source>
        <dbReference type="EMBL" id="EAT12942.1"/>
    </source>
</evidence>
<accession>Q1N4C3</accession>
<dbReference type="Gene3D" id="1.10.575.10">
    <property type="entry name" value="P1 Nuclease"/>
    <property type="match status" value="1"/>
</dbReference>
<dbReference type="SUPFAM" id="SSF48537">
    <property type="entry name" value="Phospholipase C/P1 nuclease"/>
    <property type="match status" value="1"/>
</dbReference>
<dbReference type="EMBL" id="AAQH01000003">
    <property type="protein sequence ID" value="EAT12942.1"/>
    <property type="molecule type" value="Genomic_DNA"/>
</dbReference>
<dbReference type="AlphaFoldDB" id="Q1N4C3"/>
<evidence type="ECO:0000313" key="2">
    <source>
        <dbReference type="Proteomes" id="UP000004263"/>
    </source>
</evidence>
<comment type="caution">
    <text evidence="1">The sequence shown here is derived from an EMBL/GenBank/DDBJ whole genome shotgun (WGS) entry which is preliminary data.</text>
</comment>